<name>A0A0R1RWU8_9LACO</name>
<dbReference type="eggNOG" id="COG4506">
    <property type="taxonomic scope" value="Bacteria"/>
</dbReference>
<evidence type="ECO:0000313" key="2">
    <source>
        <dbReference type="Proteomes" id="UP000051264"/>
    </source>
</evidence>
<dbReference type="PATRIC" id="fig|1423747.3.peg.651"/>
<dbReference type="Gene3D" id="2.40.128.20">
    <property type="match status" value="1"/>
</dbReference>
<proteinExistence type="predicted"/>
<dbReference type="Proteomes" id="UP000051264">
    <property type="component" value="Unassembled WGS sequence"/>
</dbReference>
<sequence>MTEKSSLPIKVHLETQITQEGQVESHSFDEDGQLVKMGDSLYIRYIEHVDQQAIAVRFKIDATGRVQLTRGASKDETQLLLYFKEAEQMASVYQTQYGKLPVVTTTNQLVWTIKDQPLSGELVVQYQLEISQQVVGDYKLRLIFTA</sequence>
<dbReference type="SUPFAM" id="SSF50814">
    <property type="entry name" value="Lipocalins"/>
    <property type="match status" value="1"/>
</dbReference>
<dbReference type="STRING" id="1423747.FC69_GL000636"/>
<gene>
    <name evidence="1" type="ORF">FC69_GL000636</name>
</gene>
<dbReference type="OrthoDB" id="2151645at2"/>
<dbReference type="InterPro" id="IPR015231">
    <property type="entry name" value="DUF1934"/>
</dbReference>
<evidence type="ECO:0008006" key="3">
    <source>
        <dbReference type="Google" id="ProtNLM"/>
    </source>
</evidence>
<protein>
    <recommendedName>
        <fullName evidence="3">DUF1934 domain-containing protein</fullName>
    </recommendedName>
</protein>
<reference evidence="1 2" key="1">
    <citation type="journal article" date="2015" name="Genome Announc.">
        <title>Expanding the biotechnology potential of lactobacilli through comparative genomics of 213 strains and associated genera.</title>
        <authorList>
            <person name="Sun Z."/>
            <person name="Harris H.M."/>
            <person name="McCann A."/>
            <person name="Guo C."/>
            <person name="Argimon S."/>
            <person name="Zhang W."/>
            <person name="Yang X."/>
            <person name="Jeffery I.B."/>
            <person name="Cooney J.C."/>
            <person name="Kagawa T.F."/>
            <person name="Liu W."/>
            <person name="Song Y."/>
            <person name="Salvetti E."/>
            <person name="Wrobel A."/>
            <person name="Rasinkangas P."/>
            <person name="Parkhill J."/>
            <person name="Rea M.C."/>
            <person name="O'Sullivan O."/>
            <person name="Ritari J."/>
            <person name="Douillard F.P."/>
            <person name="Paul Ross R."/>
            <person name="Yang R."/>
            <person name="Briner A.E."/>
            <person name="Felis G.E."/>
            <person name="de Vos W.M."/>
            <person name="Barrangou R."/>
            <person name="Klaenhammer T.R."/>
            <person name="Caufield P.W."/>
            <person name="Cui Y."/>
            <person name="Zhang H."/>
            <person name="O'Toole P.W."/>
        </authorList>
    </citation>
    <scope>NUCLEOTIDE SEQUENCE [LARGE SCALE GENOMIC DNA]</scope>
    <source>
        <strain evidence="1 2">DSM 14340</strain>
    </source>
</reference>
<dbReference type="AlphaFoldDB" id="A0A0R1RWU8"/>
<accession>A0A0R1RWU8</accession>
<evidence type="ECO:0000313" key="1">
    <source>
        <dbReference type="EMBL" id="KRL61551.1"/>
    </source>
</evidence>
<dbReference type="InterPro" id="IPR012674">
    <property type="entry name" value="Calycin"/>
</dbReference>
<dbReference type="EMBL" id="AZEX01000017">
    <property type="protein sequence ID" value="KRL61551.1"/>
    <property type="molecule type" value="Genomic_DNA"/>
</dbReference>
<comment type="caution">
    <text evidence="1">The sequence shown here is derived from an EMBL/GenBank/DDBJ whole genome shotgun (WGS) entry which is preliminary data.</text>
</comment>
<dbReference type="RefSeq" id="WP_025083854.1">
    <property type="nucleotide sequence ID" value="NZ_AZEX01000017.1"/>
</dbReference>
<organism evidence="1 2">
    <name type="scientific">Latilactobacillus fuchuensis DSM 14340 = JCM 11249</name>
    <dbReference type="NCBI Taxonomy" id="1423747"/>
    <lineage>
        <taxon>Bacteria</taxon>
        <taxon>Bacillati</taxon>
        <taxon>Bacillota</taxon>
        <taxon>Bacilli</taxon>
        <taxon>Lactobacillales</taxon>
        <taxon>Lactobacillaceae</taxon>
        <taxon>Latilactobacillus</taxon>
    </lineage>
</organism>
<dbReference type="Pfam" id="PF09148">
    <property type="entry name" value="DUF1934"/>
    <property type="match status" value="1"/>
</dbReference>